<evidence type="ECO:0000313" key="1">
    <source>
        <dbReference type="EMBL" id="TXD91334.1"/>
    </source>
</evidence>
<accession>A0A5C6ZM03</accession>
<dbReference type="EMBL" id="VORO01000001">
    <property type="protein sequence ID" value="TXD91334.1"/>
    <property type="molecule type" value="Genomic_DNA"/>
</dbReference>
<gene>
    <name evidence="1" type="ORF">ESY86_00890</name>
</gene>
<dbReference type="AlphaFoldDB" id="A0A5C6ZM03"/>
<name>A0A5C6ZM03_9FLAO</name>
<proteinExistence type="predicted"/>
<organism evidence="1 2">
    <name type="scientific">Subsaximicrobium wynnwilliamsii</name>
    <dbReference type="NCBI Taxonomy" id="291179"/>
    <lineage>
        <taxon>Bacteria</taxon>
        <taxon>Pseudomonadati</taxon>
        <taxon>Bacteroidota</taxon>
        <taxon>Flavobacteriia</taxon>
        <taxon>Flavobacteriales</taxon>
        <taxon>Flavobacteriaceae</taxon>
        <taxon>Subsaximicrobium</taxon>
    </lineage>
</organism>
<reference evidence="1 2" key="1">
    <citation type="submission" date="2019-08" db="EMBL/GenBank/DDBJ databases">
        <title>Genomes of Subsaximicrobium wynnwilliamsii strains.</title>
        <authorList>
            <person name="Bowman J.P."/>
        </authorList>
    </citation>
    <scope>NUCLEOTIDE SEQUENCE [LARGE SCALE GENOMIC DNA]</scope>
    <source>
        <strain evidence="1 2">2-80-2</strain>
    </source>
</reference>
<evidence type="ECO:0000313" key="2">
    <source>
        <dbReference type="Proteomes" id="UP000321578"/>
    </source>
</evidence>
<comment type="caution">
    <text evidence="1">The sequence shown here is derived from an EMBL/GenBank/DDBJ whole genome shotgun (WGS) entry which is preliminary data.</text>
</comment>
<dbReference type="InterPro" id="IPR045444">
    <property type="entry name" value="DUF6503"/>
</dbReference>
<protein>
    <submittedName>
        <fullName evidence="1">Deoxyribose-phosphate aldolase</fullName>
    </submittedName>
</protein>
<sequence length="226" mass="26148">MLSAEDLIQKTIEISGSNKLKNAKLEFDFRDTHFKAVRQNGRFALEREFQADQGEVRDLLTNEGFVRFVNAEKVMLIDSMATAYAASVNSVHYFAVLPYDLDAASVNKELLQDVTIKDALYHTVKVTFNESGGGEDFDDEYLYWINTETFKIDYLAYSYEEEDGLGYRFREAYNERFVEGVRFVDYNNYKPKSNTMSLSDMPKLFNNGELELLSKIETENVRFTLL</sequence>
<dbReference type="Proteomes" id="UP000321578">
    <property type="component" value="Unassembled WGS sequence"/>
</dbReference>
<keyword evidence="2" id="KW-1185">Reference proteome</keyword>
<dbReference type="Pfam" id="PF20113">
    <property type="entry name" value="DUF6503"/>
    <property type="match status" value="1"/>
</dbReference>
<dbReference type="OrthoDB" id="982433at2"/>